<protein>
    <submittedName>
        <fullName evidence="2">Uncharacterized protein</fullName>
    </submittedName>
</protein>
<name>A0A067JUM4_JATCU</name>
<evidence type="ECO:0000256" key="1">
    <source>
        <dbReference type="SAM" id="Phobius"/>
    </source>
</evidence>
<evidence type="ECO:0000313" key="2">
    <source>
        <dbReference type="EMBL" id="KDP27666.1"/>
    </source>
</evidence>
<evidence type="ECO:0000313" key="3">
    <source>
        <dbReference type="Proteomes" id="UP000027138"/>
    </source>
</evidence>
<dbReference type="AlphaFoldDB" id="A0A067JUM4"/>
<keyword evidence="1" id="KW-0472">Membrane</keyword>
<keyword evidence="3" id="KW-1185">Reference proteome</keyword>
<keyword evidence="1" id="KW-0812">Transmembrane</keyword>
<dbReference type="EMBL" id="KK914810">
    <property type="protein sequence ID" value="KDP27666.1"/>
    <property type="molecule type" value="Genomic_DNA"/>
</dbReference>
<organism evidence="2 3">
    <name type="scientific">Jatropha curcas</name>
    <name type="common">Barbados nut</name>
    <dbReference type="NCBI Taxonomy" id="180498"/>
    <lineage>
        <taxon>Eukaryota</taxon>
        <taxon>Viridiplantae</taxon>
        <taxon>Streptophyta</taxon>
        <taxon>Embryophyta</taxon>
        <taxon>Tracheophyta</taxon>
        <taxon>Spermatophyta</taxon>
        <taxon>Magnoliopsida</taxon>
        <taxon>eudicotyledons</taxon>
        <taxon>Gunneridae</taxon>
        <taxon>Pentapetalae</taxon>
        <taxon>rosids</taxon>
        <taxon>fabids</taxon>
        <taxon>Malpighiales</taxon>
        <taxon>Euphorbiaceae</taxon>
        <taxon>Crotonoideae</taxon>
        <taxon>Jatropheae</taxon>
        <taxon>Jatropha</taxon>
    </lineage>
</organism>
<sequence length="243" mass="27194">MPLDRVAVMDVDIVARAFLFYLLLMTLFINHGNDANLALLPSLQDLDVTRQFNLGAAALSYLYYGMDLCVREVHLKVDYRRAIEQQQRNKRVRGSSDSRAPNTTVVVGKLEHGPGASFSFILEHIGQPAQGMLETYLRASMAPPASRGWGTQHVSHAGCGAGRRLVIVEESEESSSEDSRGDQIQHVLGLPELSAFQFLFFLCLDPVWGTAFIKNDYSIYYMKDSGHFLYMSLSDIEVFVLHS</sequence>
<keyword evidence="1" id="KW-1133">Transmembrane helix</keyword>
<accession>A0A067JUM4</accession>
<feature type="transmembrane region" description="Helical" evidence="1">
    <location>
        <begin position="13"/>
        <end position="32"/>
    </location>
</feature>
<dbReference type="Proteomes" id="UP000027138">
    <property type="component" value="Unassembled WGS sequence"/>
</dbReference>
<reference evidence="2 3" key="1">
    <citation type="journal article" date="2014" name="PLoS ONE">
        <title>Global Analysis of Gene Expression Profiles in Physic Nut (Jatropha curcas L.) Seedlings Exposed to Salt Stress.</title>
        <authorList>
            <person name="Zhang L."/>
            <person name="Zhang C."/>
            <person name="Wu P."/>
            <person name="Chen Y."/>
            <person name="Li M."/>
            <person name="Jiang H."/>
            <person name="Wu G."/>
        </authorList>
    </citation>
    <scope>NUCLEOTIDE SEQUENCE [LARGE SCALE GENOMIC DNA]</scope>
    <source>
        <strain evidence="3">cv. GZQX0401</strain>
        <tissue evidence="2">Young leaves</tissue>
    </source>
</reference>
<gene>
    <name evidence="2" type="ORF">JCGZ_19558</name>
</gene>
<proteinExistence type="predicted"/>